<dbReference type="EMBL" id="CM040458">
    <property type="protein sequence ID" value="MCI4378077.1"/>
    <property type="molecule type" value="Genomic_DNA"/>
</dbReference>
<gene>
    <name evidence="1" type="ORF">PGIGA_G00211670</name>
</gene>
<dbReference type="Proteomes" id="UP000829447">
    <property type="component" value="Linkage Group LG5"/>
</dbReference>
<keyword evidence="2" id="KW-1185">Reference proteome</keyword>
<evidence type="ECO:0000313" key="2">
    <source>
        <dbReference type="Proteomes" id="UP000829447"/>
    </source>
</evidence>
<evidence type="ECO:0000313" key="1">
    <source>
        <dbReference type="EMBL" id="MCI4378077.1"/>
    </source>
</evidence>
<protein>
    <submittedName>
        <fullName evidence="1">Uncharacterized protein</fullName>
    </submittedName>
</protein>
<reference evidence="1 2" key="1">
    <citation type="journal article" date="2022" name="bioRxiv">
        <title>An ancient truncated duplication of the anti-Mullerian hormone receptor type 2 gene is a potential conserved master sex determinant in the Pangasiidae catfish family.</title>
        <authorList>
            <person name="Wen M."/>
            <person name="Pan Q."/>
            <person name="Jouanno E."/>
            <person name="Montfort J."/>
            <person name="Zahm M."/>
            <person name="Cabau C."/>
            <person name="Klopp C."/>
            <person name="Iampietro C."/>
            <person name="Roques C."/>
            <person name="Bouchez O."/>
            <person name="Castinel A."/>
            <person name="Donnadieu C."/>
            <person name="Parrinello H."/>
            <person name="Poncet C."/>
            <person name="Belmonte E."/>
            <person name="Gautier V."/>
            <person name="Avarre J.-C."/>
            <person name="Dugue R."/>
            <person name="Gustiano R."/>
            <person name="Ha T.T.T."/>
            <person name="Campet M."/>
            <person name="Sriphairoj K."/>
            <person name="Ribolli J."/>
            <person name="de Almeida F.L."/>
            <person name="Desvignes T."/>
            <person name="Postlethwait J.H."/>
            <person name="Bucao C.F."/>
            <person name="Robinson-Rechavi M."/>
            <person name="Bobe J."/>
            <person name="Herpin A."/>
            <person name="Guiguen Y."/>
        </authorList>
    </citation>
    <scope>NUCLEOTIDE SEQUENCE [LARGE SCALE GENOMIC DNA]</scope>
    <source>
        <strain evidence="1">YG-Dec2019</strain>
    </source>
</reference>
<accession>A0ACC5WG90</accession>
<comment type="caution">
    <text evidence="1">The sequence shown here is derived from an EMBL/GenBank/DDBJ whole genome shotgun (WGS) entry which is preliminary data.</text>
</comment>
<proteinExistence type="predicted"/>
<name>A0ACC5WG90_PANGG</name>
<sequence>MLCQAQEDFAQSKEKDMQGNLEHMYVADDFGQRQQFERMSNKSYRKKPIGLNDWAVKERLRNFAKCGLNIVKLEKIENYALQQLFQLNSKRIQAPPQRVYQCVKAQFCDLICRVGFQREYAPPNGTKPPLLYYMGYFSISWL</sequence>
<organism evidence="1 2">
    <name type="scientific">Pangasianodon gigas</name>
    <name type="common">Mekong giant catfish</name>
    <name type="synonym">Pangasius gigas</name>
    <dbReference type="NCBI Taxonomy" id="30993"/>
    <lineage>
        <taxon>Eukaryota</taxon>
        <taxon>Metazoa</taxon>
        <taxon>Chordata</taxon>
        <taxon>Craniata</taxon>
        <taxon>Vertebrata</taxon>
        <taxon>Euteleostomi</taxon>
        <taxon>Actinopterygii</taxon>
        <taxon>Neopterygii</taxon>
        <taxon>Teleostei</taxon>
        <taxon>Ostariophysi</taxon>
        <taxon>Siluriformes</taxon>
        <taxon>Pangasiidae</taxon>
        <taxon>Pangasianodon</taxon>
    </lineage>
</organism>